<dbReference type="AlphaFoldDB" id="A0A8J2YS55"/>
<evidence type="ECO:0000259" key="1">
    <source>
        <dbReference type="Pfam" id="PF00174"/>
    </source>
</evidence>
<dbReference type="InterPro" id="IPR000572">
    <property type="entry name" value="OxRdtase_Mopterin-bd_dom"/>
</dbReference>
<dbReference type="PANTHER" id="PTHR43032">
    <property type="entry name" value="PROTEIN-METHIONINE-SULFOXIDE REDUCTASE"/>
    <property type="match status" value="1"/>
</dbReference>
<dbReference type="Gene3D" id="3.90.420.10">
    <property type="entry name" value="Oxidoreductase, molybdopterin-binding domain"/>
    <property type="match status" value="1"/>
</dbReference>
<dbReference type="PANTHER" id="PTHR43032:SF4">
    <property type="entry name" value="OXIDOREDUCTASE MOLYBDOPTERIN-BINDING DOMAIN-CONTAINING PROTEIN"/>
    <property type="match status" value="1"/>
</dbReference>
<evidence type="ECO:0000313" key="3">
    <source>
        <dbReference type="Proteomes" id="UP000646365"/>
    </source>
</evidence>
<evidence type="ECO:0000313" key="2">
    <source>
        <dbReference type="EMBL" id="GGF07490.1"/>
    </source>
</evidence>
<name>A0A8J2YS55_9PROT</name>
<dbReference type="SUPFAM" id="SSF56524">
    <property type="entry name" value="Oxidoreductase molybdopterin-binding domain"/>
    <property type="match status" value="1"/>
</dbReference>
<comment type="caution">
    <text evidence="2">The sequence shown here is derived from an EMBL/GenBank/DDBJ whole genome shotgun (WGS) entry which is preliminary data.</text>
</comment>
<reference evidence="2" key="2">
    <citation type="submission" date="2020-09" db="EMBL/GenBank/DDBJ databases">
        <authorList>
            <person name="Sun Q."/>
            <person name="Zhou Y."/>
        </authorList>
    </citation>
    <scope>NUCLEOTIDE SEQUENCE</scope>
    <source>
        <strain evidence="2">CGMCC 1.15725</strain>
    </source>
</reference>
<sequence>MGSLFALAITGSCLERPRPRPHIRRMNRDKLIDAKTRWAAEGRLLVPQPAERRRLPPGQTLVTDWPVLDLGTQPNLRPRDWRLSAGGLVARPIDWGWDELQHLGETESVSDIHCVTQWSRYDNRWGGIRAAALVRRLEPLPTARFVRIRSFDGYGTTVPLADFTAEGAMLATHWEGAPLTRAHGGPVRLVIPRLYFWKSAKWLRHLWFTDRDAPGYWEARGYHPRGDPWRQERYR</sequence>
<dbReference type="Proteomes" id="UP000646365">
    <property type="component" value="Unassembled WGS sequence"/>
</dbReference>
<proteinExistence type="predicted"/>
<dbReference type="EMBL" id="BMJQ01000002">
    <property type="protein sequence ID" value="GGF07490.1"/>
    <property type="molecule type" value="Genomic_DNA"/>
</dbReference>
<reference evidence="2" key="1">
    <citation type="journal article" date="2014" name="Int. J. Syst. Evol. Microbiol.">
        <title>Complete genome sequence of Corynebacterium casei LMG S-19264T (=DSM 44701T), isolated from a smear-ripened cheese.</title>
        <authorList>
            <consortium name="US DOE Joint Genome Institute (JGI-PGF)"/>
            <person name="Walter F."/>
            <person name="Albersmeier A."/>
            <person name="Kalinowski J."/>
            <person name="Ruckert C."/>
        </authorList>
    </citation>
    <scope>NUCLEOTIDE SEQUENCE</scope>
    <source>
        <strain evidence="2">CGMCC 1.15725</strain>
    </source>
</reference>
<keyword evidence="3" id="KW-1185">Reference proteome</keyword>
<dbReference type="CDD" id="cd02109">
    <property type="entry name" value="arch_bact_SO_family_Moco"/>
    <property type="match status" value="1"/>
</dbReference>
<dbReference type="Pfam" id="PF00174">
    <property type="entry name" value="Oxidored_molyb"/>
    <property type="match status" value="1"/>
</dbReference>
<dbReference type="RefSeq" id="WP_229743510.1">
    <property type="nucleotide sequence ID" value="NZ_BMJQ01000002.1"/>
</dbReference>
<feature type="domain" description="Oxidoreductase molybdopterin-binding" evidence="1">
    <location>
        <begin position="73"/>
        <end position="217"/>
    </location>
</feature>
<gene>
    <name evidence="2" type="ORF">GCM10011611_11170</name>
</gene>
<organism evidence="2 3">
    <name type="scientific">Aliidongia dinghuensis</name>
    <dbReference type="NCBI Taxonomy" id="1867774"/>
    <lineage>
        <taxon>Bacteria</taxon>
        <taxon>Pseudomonadati</taxon>
        <taxon>Pseudomonadota</taxon>
        <taxon>Alphaproteobacteria</taxon>
        <taxon>Rhodospirillales</taxon>
        <taxon>Dongiaceae</taxon>
        <taxon>Aliidongia</taxon>
    </lineage>
</organism>
<dbReference type="InterPro" id="IPR036374">
    <property type="entry name" value="OxRdtase_Mopterin-bd_sf"/>
</dbReference>
<accession>A0A8J2YS55</accession>
<protein>
    <submittedName>
        <fullName evidence="2">Sulfite oxidase-like oxidoreductase</fullName>
    </submittedName>
</protein>